<dbReference type="InterPro" id="IPR041698">
    <property type="entry name" value="Methyltransf_25"/>
</dbReference>
<dbReference type="Gene3D" id="3.40.50.150">
    <property type="entry name" value="Vaccinia Virus protein VP39"/>
    <property type="match status" value="1"/>
</dbReference>
<keyword evidence="3" id="KW-1185">Reference proteome</keyword>
<gene>
    <name evidence="2" type="ORF">H4696_002005</name>
</gene>
<dbReference type="CDD" id="cd02440">
    <property type="entry name" value="AdoMet_MTases"/>
    <property type="match status" value="1"/>
</dbReference>
<accession>A0ABR9HVE0</accession>
<evidence type="ECO:0000313" key="2">
    <source>
        <dbReference type="EMBL" id="MBE1494905.1"/>
    </source>
</evidence>
<protein>
    <submittedName>
        <fullName evidence="2">SAM-dependent methyltransferase</fullName>
    </submittedName>
</protein>
<reference evidence="2 3" key="1">
    <citation type="submission" date="2020-10" db="EMBL/GenBank/DDBJ databases">
        <title>Sequencing the genomes of 1000 actinobacteria strains.</title>
        <authorList>
            <person name="Klenk H.-P."/>
        </authorList>
    </citation>
    <scope>NUCLEOTIDE SEQUENCE [LARGE SCALE GENOMIC DNA]</scope>
    <source>
        <strain evidence="2 3">DSM 44653</strain>
    </source>
</reference>
<sequence>MDLATHYATGPAEAARLARTPHGRLEFLRTRELIRRFLPPRAVVLDAGGGTGVHAAWLAADGHEVHLLDPVPAHADQARRHPGVTAGIADARALPVASAGCDAVLLLGPLYHLVESAERARALAEARRVLRPGGLLAAAGISRCLSLLETATSGALTPDREERVRAALDTGVYDGHVGFVPTHWHTAAELHREIATAGFSGTTVYGVEGPAWPALDVAGLDRFDDLADSALRAARIAERDPRLIDTSAHLLAIARR</sequence>
<dbReference type="Proteomes" id="UP000631670">
    <property type="component" value="Unassembled WGS sequence"/>
</dbReference>
<keyword evidence="2" id="KW-0489">Methyltransferase</keyword>
<comment type="caution">
    <text evidence="2">The sequence shown here is derived from an EMBL/GenBank/DDBJ whole genome shotgun (WGS) entry which is preliminary data.</text>
</comment>
<proteinExistence type="predicted"/>
<organism evidence="2 3">
    <name type="scientific">Amycolatopsis lexingtonensis</name>
    <dbReference type="NCBI Taxonomy" id="218822"/>
    <lineage>
        <taxon>Bacteria</taxon>
        <taxon>Bacillati</taxon>
        <taxon>Actinomycetota</taxon>
        <taxon>Actinomycetes</taxon>
        <taxon>Pseudonocardiales</taxon>
        <taxon>Pseudonocardiaceae</taxon>
        <taxon>Amycolatopsis</taxon>
    </lineage>
</organism>
<dbReference type="Pfam" id="PF13649">
    <property type="entry name" value="Methyltransf_25"/>
    <property type="match status" value="1"/>
</dbReference>
<evidence type="ECO:0000259" key="1">
    <source>
        <dbReference type="Pfam" id="PF13649"/>
    </source>
</evidence>
<dbReference type="SUPFAM" id="SSF53335">
    <property type="entry name" value="S-adenosyl-L-methionine-dependent methyltransferases"/>
    <property type="match status" value="1"/>
</dbReference>
<evidence type="ECO:0000313" key="3">
    <source>
        <dbReference type="Proteomes" id="UP000631670"/>
    </source>
</evidence>
<dbReference type="InterPro" id="IPR029063">
    <property type="entry name" value="SAM-dependent_MTases_sf"/>
</dbReference>
<dbReference type="EMBL" id="JADBEG010000001">
    <property type="protein sequence ID" value="MBE1494905.1"/>
    <property type="molecule type" value="Genomic_DNA"/>
</dbReference>
<name>A0ABR9HVE0_9PSEU</name>
<dbReference type="RefSeq" id="WP_086858822.1">
    <property type="nucleotide sequence ID" value="NZ_JADBEG010000001.1"/>
</dbReference>
<dbReference type="GO" id="GO:0008168">
    <property type="term" value="F:methyltransferase activity"/>
    <property type="evidence" value="ECO:0007669"/>
    <property type="project" value="UniProtKB-KW"/>
</dbReference>
<feature type="domain" description="Methyltransferase" evidence="1">
    <location>
        <begin position="44"/>
        <end position="134"/>
    </location>
</feature>
<keyword evidence="2" id="KW-0808">Transferase</keyword>
<dbReference type="GO" id="GO:0032259">
    <property type="term" value="P:methylation"/>
    <property type="evidence" value="ECO:0007669"/>
    <property type="project" value="UniProtKB-KW"/>
</dbReference>